<reference evidence="1 2" key="1">
    <citation type="submission" date="2016-10" db="EMBL/GenBank/DDBJ databases">
        <authorList>
            <person name="Varghese N."/>
            <person name="Submissions S."/>
        </authorList>
    </citation>
    <scope>NUCLEOTIDE SEQUENCE [LARGE SCALE GENOMIC DNA]</scope>
    <source>
        <strain evidence="1 2">BS3652</strain>
    </source>
</reference>
<proteinExistence type="predicted"/>
<evidence type="ECO:0000313" key="1">
    <source>
        <dbReference type="EMBL" id="SEB51759.1"/>
    </source>
</evidence>
<dbReference type="InterPro" id="IPR022385">
    <property type="entry name" value="Rhs_assc_core"/>
</dbReference>
<organism evidence="1 2">
    <name type="scientific">Pseudomonas taetrolens</name>
    <dbReference type="NCBI Taxonomy" id="47884"/>
    <lineage>
        <taxon>Bacteria</taxon>
        <taxon>Pseudomonadati</taxon>
        <taxon>Pseudomonadota</taxon>
        <taxon>Gammaproteobacteria</taxon>
        <taxon>Pseudomonadales</taxon>
        <taxon>Pseudomonadaceae</taxon>
        <taxon>Pseudomonas</taxon>
    </lineage>
</organism>
<keyword evidence="2" id="KW-1185">Reference proteome</keyword>
<protein>
    <submittedName>
        <fullName evidence="1">RHS repeat-associated core domain-containing protein</fullName>
    </submittedName>
</protein>
<dbReference type="RefSeq" id="WP_074702834.1">
    <property type="nucleotide sequence ID" value="NZ_FNRS01000001.1"/>
</dbReference>
<accession>A0A1H4JZL8</accession>
<gene>
    <name evidence="1" type="ORF">SAMN04490203_0484</name>
</gene>
<comment type="caution">
    <text evidence="1">The sequence shown here is derived from an EMBL/GenBank/DDBJ whole genome shotgun (WGS) entry which is preliminary data.</text>
</comment>
<evidence type="ECO:0000313" key="2">
    <source>
        <dbReference type="Proteomes" id="UP000183155"/>
    </source>
</evidence>
<dbReference type="Proteomes" id="UP000183155">
    <property type="component" value="Unassembled WGS sequence"/>
</dbReference>
<sequence>MLPHNVLLSRYQYDPLDRLRGAHGAQRFYNKTRLATVIEDKRNTCFFEHDAQPLALQRLGTALDTTLLTTDAHASVLRSLPSSANPSVHHYTPYGHRALVSSLPGFNGEQPDPLTGHYLLGQGFRAFNPVLMRFNSPDNLSPFGQGGMNAYAYCAGDPINREDDTGHFWQHLISAWKGFQNRVGLRVPSRQRQSSIASTSSLPFPSISRASSVFSISPTASGSLAPATPPVATVLGGKSAAWTTREVEALQAFNVPPLPRSDSIDLNDLAQVSDNVLGERRMGMYLSEDDADLMALRRHFAEGLPQRRSSLPEYANFAPPDYEWVKKSTARKKQRPLGAIRRAL</sequence>
<name>A0A1H4JZL8_PSETA</name>
<dbReference type="SUPFAM" id="SSF56399">
    <property type="entry name" value="ADP-ribosylation"/>
    <property type="match status" value="1"/>
</dbReference>
<dbReference type="NCBIfam" id="TIGR03696">
    <property type="entry name" value="Rhs_assc_core"/>
    <property type="match status" value="1"/>
</dbReference>
<dbReference type="EMBL" id="FNRS01000001">
    <property type="protein sequence ID" value="SEB51759.1"/>
    <property type="molecule type" value="Genomic_DNA"/>
</dbReference>
<dbReference type="Gene3D" id="2.180.10.10">
    <property type="entry name" value="RHS repeat-associated core"/>
    <property type="match status" value="1"/>
</dbReference>